<dbReference type="RefSeq" id="WP_097328285.1">
    <property type="nucleotide sequence ID" value="NZ_OBDY01000036.1"/>
</dbReference>
<evidence type="ECO:0000313" key="1">
    <source>
        <dbReference type="EMBL" id="SNY69851.1"/>
    </source>
</evidence>
<proteinExistence type="predicted"/>
<dbReference type="Proteomes" id="UP000219612">
    <property type="component" value="Unassembled WGS sequence"/>
</dbReference>
<dbReference type="EMBL" id="OBDY01000036">
    <property type="protein sequence ID" value="SNY69851.1"/>
    <property type="molecule type" value="Genomic_DNA"/>
</dbReference>
<accession>A0A285KEZ3</accession>
<reference evidence="1 2" key="1">
    <citation type="submission" date="2017-09" db="EMBL/GenBank/DDBJ databases">
        <authorList>
            <person name="Ehlers B."/>
            <person name="Leendertz F.H."/>
        </authorList>
    </citation>
    <scope>NUCLEOTIDE SEQUENCE [LARGE SCALE GENOMIC DNA]</scope>
    <source>
        <strain evidence="1 2">CGMCC 4.6857</strain>
    </source>
</reference>
<organism evidence="1 2">
    <name type="scientific">Paractinoplanes atraurantiacus</name>
    <dbReference type="NCBI Taxonomy" id="1036182"/>
    <lineage>
        <taxon>Bacteria</taxon>
        <taxon>Bacillati</taxon>
        <taxon>Actinomycetota</taxon>
        <taxon>Actinomycetes</taxon>
        <taxon>Micromonosporales</taxon>
        <taxon>Micromonosporaceae</taxon>
        <taxon>Paractinoplanes</taxon>
    </lineage>
</organism>
<dbReference type="AlphaFoldDB" id="A0A285KEZ3"/>
<dbReference type="OrthoDB" id="275232at2"/>
<keyword evidence="2" id="KW-1185">Reference proteome</keyword>
<name>A0A285KEZ3_9ACTN</name>
<sequence>MSVTTDTAAVRAGLHGLLLRAAGRFADDLVAECRAWLAAGDPVAVGQTITHAALTGAIPLAPADADLVTAVLADAGEDVSHLAGLERSTAEKAPDYAFAPVSPDVLAEYADELPYALDLTEIYDGPGGIDAVDSTAAAVSARNGVEALWRSWRFPAGNTPWPRPRRLYAARVESGADPVTVAEAIRQALPDDVLVEVFGDDVPPPAYQRTAVSFGALVWTATPAHEVQVAALFDELDDDGVAYFSADHPRLAGGERDRVLAYLRQGVPLIHTTEYALDAVEPQRGDAVPVAFHTDGEWIWAEATTYYLAEYGIAPDPDLLDHIAARGGRMPAVPDESVHRALYQLYRRAAASAEYAA</sequence>
<gene>
    <name evidence="1" type="ORF">SAMN05421748_13626</name>
</gene>
<protein>
    <submittedName>
        <fullName evidence="1">Uncharacterized protein</fullName>
    </submittedName>
</protein>
<evidence type="ECO:0000313" key="2">
    <source>
        <dbReference type="Proteomes" id="UP000219612"/>
    </source>
</evidence>